<dbReference type="GO" id="GO:0016712">
    <property type="term" value="F:oxidoreductase activity, acting on paired donors, with incorporation or reduction of molecular oxygen, reduced flavin or flavoprotein as one donor, and incorporation of one atom of oxygen"/>
    <property type="evidence" value="ECO:0007669"/>
    <property type="project" value="TreeGrafter"/>
</dbReference>
<reference evidence="9" key="1">
    <citation type="submission" date="2010-08" db="EMBL/GenBank/DDBJ databases">
        <authorList>
            <consortium name="Caenorhabditis japonica Sequencing Consortium"/>
            <person name="Wilson R.K."/>
        </authorList>
    </citation>
    <scope>NUCLEOTIDE SEQUENCE [LARGE SCALE GENOMIC DNA]</scope>
    <source>
        <strain evidence="9">DF5081</strain>
    </source>
</reference>
<keyword evidence="4 6" id="KW-0503">Monooxygenase</keyword>
<organism evidence="8 9">
    <name type="scientific">Caenorhabditis japonica</name>
    <dbReference type="NCBI Taxonomy" id="281687"/>
    <lineage>
        <taxon>Eukaryota</taxon>
        <taxon>Metazoa</taxon>
        <taxon>Ecdysozoa</taxon>
        <taxon>Nematoda</taxon>
        <taxon>Chromadorea</taxon>
        <taxon>Rhabditida</taxon>
        <taxon>Rhabditina</taxon>
        <taxon>Rhabditomorpha</taxon>
        <taxon>Rhabditoidea</taxon>
        <taxon>Rhabditidae</taxon>
        <taxon>Peloderinae</taxon>
        <taxon>Caenorhabditis</taxon>
    </lineage>
</organism>
<comment type="similarity">
    <text evidence="1 6">Belongs to the cytochrome P450 family.</text>
</comment>
<dbReference type="InterPro" id="IPR001128">
    <property type="entry name" value="Cyt_P450"/>
</dbReference>
<dbReference type="GO" id="GO:0006805">
    <property type="term" value="P:xenobiotic metabolic process"/>
    <property type="evidence" value="ECO:0007669"/>
    <property type="project" value="TreeGrafter"/>
</dbReference>
<feature type="signal peptide" evidence="7">
    <location>
        <begin position="1"/>
        <end position="22"/>
    </location>
</feature>
<dbReference type="GO" id="GO:0005737">
    <property type="term" value="C:cytoplasm"/>
    <property type="evidence" value="ECO:0007669"/>
    <property type="project" value="TreeGrafter"/>
</dbReference>
<sequence>MLALLLVTTILTIAFLHQWVQRRRLPKGPTPLPVLGNLHQLSYYFWRHHGVVEAYRQFEKQYGKVFTVWIGPLPTVYIADYDVAYETHVKRANTFGARFAVGALNYIREGRGILVSNGEFWQEHRRFALQTLRNFGLGKNLMEEKIMEEYRHWFAKFSNKNNNNKETGAAEASSSMFFDLLIGSIINQLLTSERFEQNDPDFAKLKESLSIGLEKFGVFEIFCPDWVLDAWWMKWRMDAILDPFRWIHALSQRNVQRRVEAIERSEHVIDDEGADFIDAYLVKIEKDRRDGVKNSSFNLENLAIDIYDLWIAGQETTSTTLSWACACLLNHPQVVSKAREELVAVTGGHRPVSLTDKTKTPYLNATINEVQRIASILNVNLFRQVSEDTIIDGQPIAAGTALTTHLALIHTDETLFKDHTQFRPERFLEEPNNNLEKKLIPFGIGKRSCLGESLARAELYLVLGNMIVDYDLEAVGEKPSIKTTSPFGIMKRPPVNNMRFVPVVRMSRS</sequence>
<keyword evidence="3 5" id="KW-0408">Iron</keyword>
<comment type="cofactor">
    <cofactor evidence="5">
        <name>heme</name>
        <dbReference type="ChEBI" id="CHEBI:30413"/>
    </cofactor>
</comment>
<dbReference type="GO" id="GO:0020037">
    <property type="term" value="F:heme binding"/>
    <property type="evidence" value="ECO:0007669"/>
    <property type="project" value="InterPro"/>
</dbReference>
<keyword evidence="6" id="KW-0560">Oxidoreductase</keyword>
<dbReference type="FunFam" id="1.10.630.10:FF:000084">
    <property type="entry name" value="CYtochrome P450 family"/>
    <property type="match status" value="1"/>
</dbReference>
<evidence type="ECO:0000256" key="3">
    <source>
        <dbReference type="ARBA" id="ARBA00023004"/>
    </source>
</evidence>
<proteinExistence type="inferred from homology"/>
<dbReference type="InterPro" id="IPR050182">
    <property type="entry name" value="Cytochrome_P450_fam2"/>
</dbReference>
<dbReference type="Proteomes" id="UP000005237">
    <property type="component" value="Unassembled WGS sequence"/>
</dbReference>
<dbReference type="InterPro" id="IPR017972">
    <property type="entry name" value="Cyt_P450_CS"/>
</dbReference>
<dbReference type="GO" id="GO:0005506">
    <property type="term" value="F:iron ion binding"/>
    <property type="evidence" value="ECO:0007669"/>
    <property type="project" value="InterPro"/>
</dbReference>
<evidence type="ECO:0000256" key="5">
    <source>
        <dbReference type="PIRSR" id="PIRSR602401-1"/>
    </source>
</evidence>
<accession>A0A8R1HLI3</accession>
<evidence type="ECO:0000256" key="4">
    <source>
        <dbReference type="ARBA" id="ARBA00023033"/>
    </source>
</evidence>
<evidence type="ECO:0000313" key="8">
    <source>
        <dbReference type="EnsemblMetazoa" id="CJA01152.1"/>
    </source>
</evidence>
<keyword evidence="2 5" id="KW-0479">Metal-binding</keyword>
<evidence type="ECO:0000256" key="2">
    <source>
        <dbReference type="ARBA" id="ARBA00022723"/>
    </source>
</evidence>
<feature type="binding site" description="axial binding residue" evidence="5">
    <location>
        <position position="449"/>
    </location>
    <ligand>
        <name>heme</name>
        <dbReference type="ChEBI" id="CHEBI:30413"/>
    </ligand>
    <ligandPart>
        <name>Fe</name>
        <dbReference type="ChEBI" id="CHEBI:18248"/>
    </ligandPart>
</feature>
<dbReference type="AlphaFoldDB" id="A0A8R1HLI3"/>
<dbReference type="PANTHER" id="PTHR24300">
    <property type="entry name" value="CYTOCHROME P450 508A4-RELATED"/>
    <property type="match status" value="1"/>
</dbReference>
<keyword evidence="9" id="KW-1185">Reference proteome</keyword>
<dbReference type="PRINTS" id="PR00385">
    <property type="entry name" value="P450"/>
</dbReference>
<dbReference type="OMA" id="KVFTVWI"/>
<dbReference type="InterPro" id="IPR002401">
    <property type="entry name" value="Cyt_P450_E_grp-I"/>
</dbReference>
<reference evidence="8" key="2">
    <citation type="submission" date="2022-06" db="UniProtKB">
        <authorList>
            <consortium name="EnsemblMetazoa"/>
        </authorList>
    </citation>
    <scope>IDENTIFICATION</scope>
    <source>
        <strain evidence="8">DF5081</strain>
    </source>
</reference>
<dbReference type="CDD" id="cd20617">
    <property type="entry name" value="CYP1_2-like"/>
    <property type="match status" value="1"/>
</dbReference>
<evidence type="ECO:0008006" key="10">
    <source>
        <dbReference type="Google" id="ProtNLM"/>
    </source>
</evidence>
<feature type="chain" id="PRO_5035905217" description="CYtochrome P450 family" evidence="7">
    <location>
        <begin position="23"/>
        <end position="509"/>
    </location>
</feature>
<dbReference type="Pfam" id="PF00067">
    <property type="entry name" value="p450"/>
    <property type="match status" value="1"/>
</dbReference>
<dbReference type="InterPro" id="IPR036396">
    <property type="entry name" value="Cyt_P450_sf"/>
</dbReference>
<keyword evidence="7" id="KW-0732">Signal</keyword>
<keyword evidence="5 6" id="KW-0349">Heme</keyword>
<dbReference type="Gene3D" id="1.10.630.10">
    <property type="entry name" value="Cytochrome P450"/>
    <property type="match status" value="1"/>
</dbReference>
<evidence type="ECO:0000256" key="6">
    <source>
        <dbReference type="RuleBase" id="RU000461"/>
    </source>
</evidence>
<evidence type="ECO:0000313" key="9">
    <source>
        <dbReference type="Proteomes" id="UP000005237"/>
    </source>
</evidence>
<protein>
    <recommendedName>
        <fullName evidence="10">CYtochrome P450 family</fullName>
    </recommendedName>
</protein>
<dbReference type="SUPFAM" id="SSF48264">
    <property type="entry name" value="Cytochrome P450"/>
    <property type="match status" value="1"/>
</dbReference>
<dbReference type="GO" id="GO:0006082">
    <property type="term" value="P:organic acid metabolic process"/>
    <property type="evidence" value="ECO:0007669"/>
    <property type="project" value="TreeGrafter"/>
</dbReference>
<name>A0A8R1HLI3_CAEJA</name>
<dbReference type="PRINTS" id="PR00463">
    <property type="entry name" value="EP450I"/>
</dbReference>
<dbReference type="PANTHER" id="PTHR24300:SF147">
    <property type="entry name" value="CYTOCHROME P450 FAMILY"/>
    <property type="match status" value="1"/>
</dbReference>
<dbReference type="PROSITE" id="PS00086">
    <property type="entry name" value="CYTOCHROME_P450"/>
    <property type="match status" value="1"/>
</dbReference>
<dbReference type="EnsemblMetazoa" id="CJA01152.1">
    <property type="protein sequence ID" value="CJA01152.1"/>
    <property type="gene ID" value="WBGene00120355"/>
</dbReference>
<evidence type="ECO:0000256" key="1">
    <source>
        <dbReference type="ARBA" id="ARBA00010617"/>
    </source>
</evidence>
<evidence type="ECO:0000256" key="7">
    <source>
        <dbReference type="SAM" id="SignalP"/>
    </source>
</evidence>